<dbReference type="GO" id="GO:0022904">
    <property type="term" value="P:respiratory electron transport chain"/>
    <property type="evidence" value="ECO:0007669"/>
    <property type="project" value="TreeGrafter"/>
</dbReference>
<dbReference type="Proteomes" id="UP000635071">
    <property type="component" value="Unassembled WGS sequence"/>
</dbReference>
<dbReference type="GO" id="GO:0003824">
    <property type="term" value="F:catalytic activity"/>
    <property type="evidence" value="ECO:0007669"/>
    <property type="project" value="InterPro"/>
</dbReference>
<accession>A0A916ZST2</accession>
<dbReference type="Pfam" id="PF01565">
    <property type="entry name" value="FAD_binding_4"/>
    <property type="match status" value="1"/>
</dbReference>
<dbReference type="InterPro" id="IPR016164">
    <property type="entry name" value="FAD-linked_Oxase-like_C"/>
</dbReference>
<feature type="domain" description="FAD-binding PCMH-type" evidence="5">
    <location>
        <begin position="40"/>
        <end position="221"/>
    </location>
</feature>
<dbReference type="Gene3D" id="3.30.70.2740">
    <property type="match status" value="1"/>
</dbReference>
<dbReference type="SUPFAM" id="SSF56176">
    <property type="entry name" value="FAD-binding/transporter-associated domain-like"/>
    <property type="match status" value="1"/>
</dbReference>
<dbReference type="SUPFAM" id="SSF55103">
    <property type="entry name" value="FAD-linked oxidases, C-terminal domain"/>
    <property type="match status" value="1"/>
</dbReference>
<dbReference type="FunFam" id="1.10.45.10:FF:000001">
    <property type="entry name" value="D-lactate dehydrogenase mitochondrial"/>
    <property type="match status" value="1"/>
</dbReference>
<dbReference type="InterPro" id="IPR004113">
    <property type="entry name" value="FAD-bd_oxidored_4_C"/>
</dbReference>
<protein>
    <submittedName>
        <fullName evidence="6">D-2-hydroxyacid dehydrogenase</fullName>
    </submittedName>
</protein>
<comment type="caution">
    <text evidence="6">The sequence shown here is derived from an EMBL/GenBank/DDBJ whole genome shotgun (WGS) entry which is preliminary data.</text>
</comment>
<dbReference type="Gene3D" id="3.30.43.10">
    <property type="entry name" value="Uridine Diphospho-n-acetylenolpyruvylglucosamine Reductase, domain 2"/>
    <property type="match status" value="1"/>
</dbReference>
<dbReference type="AlphaFoldDB" id="A0A916ZST2"/>
<keyword evidence="4" id="KW-0274">FAD</keyword>
<evidence type="ECO:0000256" key="3">
    <source>
        <dbReference type="ARBA" id="ARBA00022630"/>
    </source>
</evidence>
<dbReference type="Gene3D" id="1.10.45.10">
    <property type="entry name" value="Vanillyl-alcohol Oxidase, Chain A, domain 4"/>
    <property type="match status" value="1"/>
</dbReference>
<dbReference type="Gene3D" id="3.30.465.10">
    <property type="match status" value="1"/>
</dbReference>
<dbReference type="InterPro" id="IPR051264">
    <property type="entry name" value="FAD-oxidored/transferase_4"/>
</dbReference>
<dbReference type="PROSITE" id="PS51387">
    <property type="entry name" value="FAD_PCMH"/>
    <property type="match status" value="1"/>
</dbReference>
<comment type="similarity">
    <text evidence="2">Belongs to the FAD-binding oxidoreductase/transferase type 4 family.</text>
</comment>
<organism evidence="6 7">
    <name type="scientific">Sandarakinorhabdus glacialis</name>
    <dbReference type="NCBI Taxonomy" id="1614636"/>
    <lineage>
        <taxon>Bacteria</taxon>
        <taxon>Pseudomonadati</taxon>
        <taxon>Pseudomonadota</taxon>
        <taxon>Alphaproteobacteria</taxon>
        <taxon>Sphingomonadales</taxon>
        <taxon>Sphingosinicellaceae</taxon>
        <taxon>Sandarakinorhabdus</taxon>
    </lineage>
</organism>
<sequence length="471" mass="48200">MANPVPRSALAALKLAAGSGNWSDDAAVLAPRLVDWRGKFHGASPLLLLPRDTATTAAIVRAAAEHGVPLVPQGGNTGLVGGGIPPADASAVLVSMARMDRIRAIDPAGLVLTAEAGVILENVHNAAREVDCEFPLSLGAKGSATIGGLVSTNAGGVQVLRHGTMRALVAGIEAVLPDGQVLHQLTGLAKDNSGYDIKQLLIGGEGTLGIVTAAALRLVPAPAFRAIGWAGVPGPQAALALLARLRRASGGQVESFELIPDIGLQLVLRHLPGHRAPLGGRHPWHVLVELAGPASLDALLADCLADAAAAGDVVDAVVAASVAQAAALWRIREELPEAERREGPAVHHDIAVPVAAMPGFTLAATARVETEFPGARVIAFGHLGDGNLHFNVRAREGETDPRWIGDRAAAISALVHDLVTAAGGSISAEHGIGVLKRAELARLGDPAKLSAIRAIKAALDPQGLMNPGKMI</sequence>
<dbReference type="Pfam" id="PF02913">
    <property type="entry name" value="FAD-oxidase_C"/>
    <property type="match status" value="1"/>
</dbReference>
<dbReference type="InterPro" id="IPR016171">
    <property type="entry name" value="Vanillyl_alc_oxidase_C-sub2"/>
</dbReference>
<dbReference type="InterPro" id="IPR016167">
    <property type="entry name" value="FAD-bd_PCMH_sub1"/>
</dbReference>
<keyword evidence="7" id="KW-1185">Reference proteome</keyword>
<dbReference type="EMBL" id="BMJM01000005">
    <property type="protein sequence ID" value="GGE12387.1"/>
    <property type="molecule type" value="Genomic_DNA"/>
</dbReference>
<keyword evidence="3" id="KW-0285">Flavoprotein</keyword>
<dbReference type="PANTHER" id="PTHR43716:SF2">
    <property type="entry name" value="BLL6224 PROTEIN"/>
    <property type="match status" value="1"/>
</dbReference>
<reference evidence="6" key="1">
    <citation type="journal article" date="2014" name="Int. J. Syst. Evol. Microbiol.">
        <title>Complete genome sequence of Corynebacterium casei LMG S-19264T (=DSM 44701T), isolated from a smear-ripened cheese.</title>
        <authorList>
            <consortium name="US DOE Joint Genome Institute (JGI-PGF)"/>
            <person name="Walter F."/>
            <person name="Albersmeier A."/>
            <person name="Kalinowski J."/>
            <person name="Ruckert C."/>
        </authorList>
    </citation>
    <scope>NUCLEOTIDE SEQUENCE</scope>
    <source>
        <strain evidence="6">CGMCC 1.15519</strain>
    </source>
</reference>
<dbReference type="Gene3D" id="3.30.70.2190">
    <property type="match status" value="1"/>
</dbReference>
<evidence type="ECO:0000313" key="6">
    <source>
        <dbReference type="EMBL" id="GGE12387.1"/>
    </source>
</evidence>
<proteinExistence type="inferred from homology"/>
<evidence type="ECO:0000259" key="5">
    <source>
        <dbReference type="PROSITE" id="PS51387"/>
    </source>
</evidence>
<dbReference type="GO" id="GO:0071949">
    <property type="term" value="F:FAD binding"/>
    <property type="evidence" value="ECO:0007669"/>
    <property type="project" value="InterPro"/>
</dbReference>
<evidence type="ECO:0000256" key="2">
    <source>
        <dbReference type="ARBA" id="ARBA00008000"/>
    </source>
</evidence>
<dbReference type="InterPro" id="IPR016169">
    <property type="entry name" value="FAD-bd_PCMH_sub2"/>
</dbReference>
<evidence type="ECO:0000313" key="7">
    <source>
        <dbReference type="Proteomes" id="UP000635071"/>
    </source>
</evidence>
<dbReference type="InterPro" id="IPR036318">
    <property type="entry name" value="FAD-bd_PCMH-like_sf"/>
</dbReference>
<dbReference type="PANTHER" id="PTHR43716">
    <property type="entry name" value="D-2-HYDROXYGLUTARATE DEHYDROGENASE, MITOCHONDRIAL"/>
    <property type="match status" value="1"/>
</dbReference>
<dbReference type="RefSeq" id="WP_188762646.1">
    <property type="nucleotide sequence ID" value="NZ_BMJM01000005.1"/>
</dbReference>
<gene>
    <name evidence="6" type="ORF">GCM10011529_18430</name>
</gene>
<dbReference type="InterPro" id="IPR016166">
    <property type="entry name" value="FAD-bd_PCMH"/>
</dbReference>
<evidence type="ECO:0000256" key="1">
    <source>
        <dbReference type="ARBA" id="ARBA00001974"/>
    </source>
</evidence>
<name>A0A916ZST2_9SPHN</name>
<dbReference type="InterPro" id="IPR006094">
    <property type="entry name" value="Oxid_FAD_bind_N"/>
</dbReference>
<comment type="cofactor">
    <cofactor evidence="1">
        <name>FAD</name>
        <dbReference type="ChEBI" id="CHEBI:57692"/>
    </cofactor>
</comment>
<evidence type="ECO:0000256" key="4">
    <source>
        <dbReference type="ARBA" id="ARBA00022827"/>
    </source>
</evidence>
<reference evidence="6" key="2">
    <citation type="submission" date="2020-09" db="EMBL/GenBank/DDBJ databases">
        <authorList>
            <person name="Sun Q."/>
            <person name="Zhou Y."/>
        </authorList>
    </citation>
    <scope>NUCLEOTIDE SEQUENCE</scope>
    <source>
        <strain evidence="6">CGMCC 1.15519</strain>
    </source>
</reference>